<dbReference type="EMBL" id="LT552380">
    <property type="protein sequence ID" value="SAL98893.1"/>
    <property type="molecule type" value="Genomic_DNA"/>
</dbReference>
<dbReference type="Proteomes" id="UP000078561">
    <property type="component" value="Unassembled WGS sequence"/>
</dbReference>
<dbReference type="OrthoDB" id="191139at2759"/>
<accession>A0A163JEP8</accession>
<keyword evidence="4" id="KW-1185">Reference proteome</keyword>
<dbReference type="PANTHER" id="PTHR43157:SF31">
    <property type="entry name" value="PHOSPHATIDYLINOSITOL-GLYCAN BIOSYNTHESIS CLASS F PROTEIN"/>
    <property type="match status" value="1"/>
</dbReference>
<dbReference type="PRINTS" id="PR00080">
    <property type="entry name" value="SDRFAMILY"/>
</dbReference>
<name>A0A163JEP8_ABSGL</name>
<dbReference type="OMA" id="VNHLHFF"/>
<dbReference type="PANTHER" id="PTHR43157">
    <property type="entry name" value="PHOSPHATIDYLINOSITOL-GLYCAN BIOSYNTHESIS CLASS F PROTEIN-RELATED"/>
    <property type="match status" value="1"/>
</dbReference>
<dbReference type="PRINTS" id="PR00081">
    <property type="entry name" value="GDHRDH"/>
</dbReference>
<gene>
    <name evidence="3" type="primary">ABSGL_04464.1 scaffold 5468</name>
</gene>
<dbReference type="GO" id="GO:0016491">
    <property type="term" value="F:oxidoreductase activity"/>
    <property type="evidence" value="ECO:0007669"/>
    <property type="project" value="UniProtKB-KW"/>
</dbReference>
<dbReference type="InterPro" id="IPR002347">
    <property type="entry name" value="SDR_fam"/>
</dbReference>
<evidence type="ECO:0000256" key="1">
    <source>
        <dbReference type="ARBA" id="ARBA00023002"/>
    </source>
</evidence>
<proteinExistence type="inferred from homology"/>
<keyword evidence="1" id="KW-0560">Oxidoreductase</keyword>
<evidence type="ECO:0000313" key="4">
    <source>
        <dbReference type="Proteomes" id="UP000078561"/>
    </source>
</evidence>
<dbReference type="Pfam" id="PF00106">
    <property type="entry name" value="adh_short"/>
    <property type="match status" value="1"/>
</dbReference>
<dbReference type="Gene3D" id="3.40.50.720">
    <property type="entry name" value="NAD(P)-binding Rossmann-like Domain"/>
    <property type="match status" value="1"/>
</dbReference>
<reference evidence="3" key="1">
    <citation type="submission" date="2016-04" db="EMBL/GenBank/DDBJ databases">
        <authorList>
            <person name="Evans L.H."/>
            <person name="Alamgir A."/>
            <person name="Owens N."/>
            <person name="Weber N.D."/>
            <person name="Virtaneva K."/>
            <person name="Barbian K."/>
            <person name="Babar A."/>
            <person name="Rosenke K."/>
        </authorList>
    </citation>
    <scope>NUCLEOTIDE SEQUENCE [LARGE SCALE GENOMIC DNA]</scope>
    <source>
        <strain evidence="3">CBS 101.48</strain>
    </source>
</reference>
<protein>
    <submittedName>
        <fullName evidence="3">Uncharacterized protein</fullName>
    </submittedName>
</protein>
<dbReference type="SUPFAM" id="SSF51735">
    <property type="entry name" value="NAD(P)-binding Rossmann-fold domains"/>
    <property type="match status" value="1"/>
</dbReference>
<dbReference type="CDD" id="cd05327">
    <property type="entry name" value="retinol-DH_like_SDR_c_like"/>
    <property type="match status" value="1"/>
</dbReference>
<evidence type="ECO:0000313" key="3">
    <source>
        <dbReference type="EMBL" id="SAL98893.1"/>
    </source>
</evidence>
<comment type="similarity">
    <text evidence="2">Belongs to the short-chain dehydrogenases/reductases (SDR) family.</text>
</comment>
<dbReference type="InterPro" id="IPR036291">
    <property type="entry name" value="NAD(P)-bd_dom_sf"/>
</dbReference>
<dbReference type="STRING" id="4829.A0A163JEP8"/>
<dbReference type="AlphaFoldDB" id="A0A163JEP8"/>
<evidence type="ECO:0000256" key="2">
    <source>
        <dbReference type="RuleBase" id="RU000363"/>
    </source>
</evidence>
<sequence length="438" mass="48425">MFWSKKHFEFKDIPDLSGKTAIITGANTGVSSNTTPQNKNLTLYLCNWIDWPGMRYRNGEERVPHSSLFPCSIMACRTESKAQVVIEEIQKETGNSQLEFVALDLMSLASVKSFVETIKEKHAKIDILMNNAGVMMCPYGLSSDGIETQFATNHVAHFYLTTQLIPLLQKAPTSRVVTVSSMGHRGVLSNMDLENISNPKTYGRFGHYAKSKAANILFTRELDKRLQEKGIQNIYANSNHPGVVRSDLTRHLMGSFLTSVYDTLMTITTEDGSLTQLYLATSPEVETAKVKGQYYVPFGEAGCVSSVASSDANAKELWDFTETLLKEKVPGRPQRFSTYQEHLQCPNCFSVGTLKAQLLEKELIIEQQQQEISALKASLTTSPIPAVSPGLAASKHSPNGDWANQSRVQQLHSTLATAPTSRALKKQQAAARHFTAPS</sequence>
<organism evidence="3">
    <name type="scientific">Absidia glauca</name>
    <name type="common">Pin mould</name>
    <dbReference type="NCBI Taxonomy" id="4829"/>
    <lineage>
        <taxon>Eukaryota</taxon>
        <taxon>Fungi</taxon>
        <taxon>Fungi incertae sedis</taxon>
        <taxon>Mucoromycota</taxon>
        <taxon>Mucoromycotina</taxon>
        <taxon>Mucoromycetes</taxon>
        <taxon>Mucorales</taxon>
        <taxon>Cunninghamellaceae</taxon>
        <taxon>Absidia</taxon>
    </lineage>
</organism>
<dbReference type="InParanoid" id="A0A163JEP8"/>
<dbReference type="FunCoup" id="A0A163JEP8">
    <property type="interactions" value="212"/>
</dbReference>